<protein>
    <submittedName>
        <fullName evidence="1">Uncharacterized protein</fullName>
    </submittedName>
</protein>
<dbReference type="EMBL" id="JAPFFF010000039">
    <property type="protein sequence ID" value="KAK8842272.1"/>
    <property type="molecule type" value="Genomic_DNA"/>
</dbReference>
<keyword evidence="2" id="KW-1185">Reference proteome</keyword>
<sequence>MNGEEINQRTKKPFSEEVQMLHKKIEKCIREHKDLYFRVVELFDALRRKLGIKDLGSFMKDIFVSVGSPISYYEARNNKATYCWISKNYAKAMPLIEAKLVSMIPDGNPHRNVISQLFNSLFKDLDQNENYINDIDKVTDAVRDCIKGFRVESIKRKFNIRDLVFNDAVIQKIEEENQIENENDDFLLKNGEYNE</sequence>
<proteinExistence type="predicted"/>
<dbReference type="Proteomes" id="UP001470230">
    <property type="component" value="Unassembled WGS sequence"/>
</dbReference>
<evidence type="ECO:0000313" key="2">
    <source>
        <dbReference type="Proteomes" id="UP001470230"/>
    </source>
</evidence>
<comment type="caution">
    <text evidence="1">The sequence shown here is derived from an EMBL/GenBank/DDBJ whole genome shotgun (WGS) entry which is preliminary data.</text>
</comment>
<reference evidence="1 2" key="1">
    <citation type="submission" date="2024-04" db="EMBL/GenBank/DDBJ databases">
        <title>Tritrichomonas musculus Genome.</title>
        <authorList>
            <person name="Alves-Ferreira E."/>
            <person name="Grigg M."/>
            <person name="Lorenzi H."/>
            <person name="Galac M."/>
        </authorList>
    </citation>
    <scope>NUCLEOTIDE SEQUENCE [LARGE SCALE GENOMIC DNA]</scope>
    <source>
        <strain evidence="1 2">EAF2021</strain>
    </source>
</reference>
<name>A0ABR2H7R6_9EUKA</name>
<organism evidence="1 2">
    <name type="scientific">Tritrichomonas musculus</name>
    <dbReference type="NCBI Taxonomy" id="1915356"/>
    <lineage>
        <taxon>Eukaryota</taxon>
        <taxon>Metamonada</taxon>
        <taxon>Parabasalia</taxon>
        <taxon>Tritrichomonadida</taxon>
        <taxon>Tritrichomonadidae</taxon>
        <taxon>Tritrichomonas</taxon>
    </lineage>
</organism>
<accession>A0ABR2H7R6</accession>
<gene>
    <name evidence="1" type="ORF">M9Y10_026506</name>
</gene>
<evidence type="ECO:0000313" key="1">
    <source>
        <dbReference type="EMBL" id="KAK8842272.1"/>
    </source>
</evidence>